<sequence>MSQVLITGATGLVGGHLLRMLIQEPRINAIAAPTRRPLSNMPGVLNPHDPQLTDALAQVTDPVDIVFCCLGTTRREAGSKEAFVHADYTLVVDTALTGLRLGAKHMLVVSSMGANAHSPFFYNRVKGEMEAALMAQSWERLTIVRPSMLLGERTKHRLNESLLAPLFSLLPGNWKSIAARDVARAMLREALSPSHEGVNIISSAKLREIAENEA</sequence>
<dbReference type="PANTHER" id="PTHR14097:SF7">
    <property type="entry name" value="OXIDOREDUCTASE HTATIP2"/>
    <property type="match status" value="1"/>
</dbReference>
<dbReference type="EMBL" id="JMTB01000063">
    <property type="protein sequence ID" value="KFC07341.1"/>
    <property type="molecule type" value="Genomic_DNA"/>
</dbReference>
<dbReference type="InterPro" id="IPR036291">
    <property type="entry name" value="NAD(P)-bd_dom_sf"/>
</dbReference>
<dbReference type="Proteomes" id="UP000028630">
    <property type="component" value="Unassembled WGS sequence"/>
</dbReference>
<dbReference type="AlphaFoldDB" id="A0A085AAU6"/>
<dbReference type="Gene3D" id="3.40.50.720">
    <property type="entry name" value="NAD(P)-binding Rossmann-like Domain"/>
    <property type="match status" value="1"/>
</dbReference>
<dbReference type="Pfam" id="PF13460">
    <property type="entry name" value="NAD_binding_10"/>
    <property type="match status" value="1"/>
</dbReference>
<dbReference type="RefSeq" id="WP_038156089.1">
    <property type="nucleotide sequence ID" value="NZ_JMTB01000063.1"/>
</dbReference>
<dbReference type="PANTHER" id="PTHR14097">
    <property type="entry name" value="OXIDOREDUCTASE HTATIP2"/>
    <property type="match status" value="1"/>
</dbReference>
<dbReference type="EC" id="1.1.1.-" evidence="2"/>
<evidence type="ECO:0000313" key="3">
    <source>
        <dbReference type="Proteomes" id="UP000028630"/>
    </source>
</evidence>
<name>A0A085AAU6_9ENTR</name>
<feature type="domain" description="NAD(P)-binding" evidence="1">
    <location>
        <begin position="8"/>
        <end position="188"/>
    </location>
</feature>
<dbReference type="GO" id="GO:0016491">
    <property type="term" value="F:oxidoreductase activity"/>
    <property type="evidence" value="ECO:0007669"/>
    <property type="project" value="UniProtKB-KW"/>
</dbReference>
<dbReference type="eggNOG" id="COG0702">
    <property type="taxonomic scope" value="Bacteria"/>
</dbReference>
<keyword evidence="2" id="KW-0560">Oxidoreductase</keyword>
<evidence type="ECO:0000313" key="2">
    <source>
        <dbReference type="EMBL" id="KFC07341.1"/>
    </source>
</evidence>
<comment type="caution">
    <text evidence="2">The sequence shown here is derived from an EMBL/GenBank/DDBJ whole genome shotgun (WGS) entry which is preliminary data.</text>
</comment>
<evidence type="ECO:0000259" key="1">
    <source>
        <dbReference type="Pfam" id="PF13460"/>
    </source>
</evidence>
<accession>A0A085AAU6</accession>
<dbReference type="SUPFAM" id="SSF51735">
    <property type="entry name" value="NAD(P)-binding Rossmann-fold domains"/>
    <property type="match status" value="1"/>
</dbReference>
<proteinExistence type="predicted"/>
<dbReference type="OrthoDB" id="9798632at2"/>
<keyword evidence="3" id="KW-1185">Reference proteome</keyword>
<reference evidence="3" key="1">
    <citation type="submission" date="2014-05" db="EMBL/GenBank/DDBJ databases">
        <title>ATOL: Assembling a taxonomically balanced genome-scale reconstruction of the evolutionary history of the Enterobacteriaceae.</title>
        <authorList>
            <person name="Plunkett G. III"/>
            <person name="Neeno-Eckwall E.C."/>
            <person name="Glasner J.D."/>
            <person name="Perna N.T."/>
        </authorList>
    </citation>
    <scope>NUCLEOTIDE SEQUENCE [LARGE SCALE GENOMIC DNA]</scope>
    <source>
        <strain evidence="3">ATCC 49490</strain>
    </source>
</reference>
<dbReference type="InterPro" id="IPR016040">
    <property type="entry name" value="NAD(P)-bd_dom"/>
</dbReference>
<protein>
    <submittedName>
        <fullName evidence="2">Oxidoreductase</fullName>
        <ecNumber evidence="2">1.1.1.-</ecNumber>
    </submittedName>
</protein>
<gene>
    <name evidence="2" type="ORF">GTGU_01931</name>
</gene>
<organism evidence="2 3">
    <name type="scientific">Trabulsiella guamensis ATCC 49490</name>
    <dbReference type="NCBI Taxonomy" id="1005994"/>
    <lineage>
        <taxon>Bacteria</taxon>
        <taxon>Pseudomonadati</taxon>
        <taxon>Pseudomonadota</taxon>
        <taxon>Gammaproteobacteria</taxon>
        <taxon>Enterobacterales</taxon>
        <taxon>Enterobacteriaceae</taxon>
        <taxon>Trabulsiella</taxon>
    </lineage>
</organism>